<protein>
    <submittedName>
        <fullName evidence="1">Diguanylate cyclase</fullName>
        <ecNumber evidence="1">2.7.7.65</ecNumber>
    </submittedName>
</protein>
<keyword evidence="2" id="KW-1185">Reference proteome</keyword>
<gene>
    <name evidence="1" type="ORF">KIH16_00295</name>
</gene>
<sequence>MAFFPDSVRKAFIVTLTVLVAATALPLLLFIVEERSHALDTAVKAAENALVLQASHMNRWFEQDIMERVRNAADLASVRSRDLEAMAADFQALVGRGKVLTNLAYVDVRGRPVAGATEGAAPDRTIDLSDRAYFQAALRGEEAISPVLLSRVDGDPIVVFSVPLFREGTFDGLLFGAVRLAQLIDMIKDQRFGQSGRFRLFDGSGRPLRRSEEYPPSSPPLFDATEARRPGALTVEVGNGEGGRALLFLQPLARSGLFIGAELDFAEINAGTRRVTHAAGLGLLLLGGVGTGLFFLLSRRISRSLKTLAETLAATAEGLYTPLPEEALAPLPEEFRHIGEAVNELKRRVNASIAEIRERGIRDGLTGLHNRLFFEEALHRLGRGDQDPVTAVMCDVNGLKLVNDGLGHLWGDRLLQKAADVLRDVAGPEDIVARIGGDEFVLLLPRSDDARERALAERLGERLRRNGNGDGGDDDIPLFMAWGMARDDAARRSLEEVVKDADERMYARKETRRADTQRAILDVFFRKIRSRERRRIDHMERCRTLMGAFLLSRPDIDAPFRERMTRLASLHDIGMVGVDGAVVAKKGPLDADEWRAIRSHPEIGYRIASAIPHLADLAEAILHHHQRWDGQGYPFRKTTPPAGESVPLESRIMSLVDAYEAMTGCTYAPPRSHDEAIAEIRRCAGSQFDPLWAERFALFLETGQPI</sequence>
<dbReference type="EC" id="2.7.7.65" evidence="1"/>
<keyword evidence="1" id="KW-0808">Transferase</keyword>
<proteinExistence type="predicted"/>
<keyword evidence="1" id="KW-0548">Nucleotidyltransferase</keyword>
<reference evidence="1" key="1">
    <citation type="submission" date="2021-05" db="EMBL/GenBank/DDBJ databases">
        <title>An isolated secondary fermenter in methanogenic hydrocarbon-degrading communities.</title>
        <authorList>
            <person name="Liu Y.-F."/>
            <person name="Liu Z.-l."/>
        </authorList>
    </citation>
    <scope>NUCLEOTIDE SEQUENCE</scope>
    <source>
        <strain evidence="1">L-13</strain>
    </source>
</reference>
<organism evidence="1 2">
    <name type="scientific">Aminirod propionatiphilus</name>
    <dbReference type="NCBI Taxonomy" id="3415223"/>
    <lineage>
        <taxon>Bacteria</taxon>
        <taxon>Thermotogati</taxon>
        <taxon>Synergistota</taxon>
        <taxon>Synergistia</taxon>
        <taxon>Synergistales</taxon>
        <taxon>Aminiphilaceae</taxon>
        <taxon>Aminirod</taxon>
    </lineage>
</organism>
<dbReference type="EMBL" id="CP074691">
    <property type="protein sequence ID" value="QVL36304.1"/>
    <property type="molecule type" value="Genomic_DNA"/>
</dbReference>
<name>A0ACD1DWJ2_9BACT</name>
<evidence type="ECO:0000313" key="1">
    <source>
        <dbReference type="EMBL" id="QVL36304.1"/>
    </source>
</evidence>
<dbReference type="Proteomes" id="UP000682204">
    <property type="component" value="Chromosome"/>
</dbReference>
<evidence type="ECO:0000313" key="2">
    <source>
        <dbReference type="Proteomes" id="UP000682204"/>
    </source>
</evidence>
<accession>A0ACD1DWJ2</accession>